<gene>
    <name evidence="2" type="ORF">A2493_01180</name>
</gene>
<evidence type="ECO:0000313" key="3">
    <source>
        <dbReference type="Proteomes" id="UP000178349"/>
    </source>
</evidence>
<sequence>KSKLKKEGSEVYEKIVQLKMTAPDGKQRETDSFSTEDLLRIIQSIPSPKAEPFKIWLAKVGYERMQEMTDPERALNRSREYWQKQGRSDKWIQQRMMGQETRNKLTDYWSEHDVKKGDEFAILTNIIHEEWSDLSVKDHKNLKGLKTQNLRDHMTEAELIFTALAELSTRQIADSDRAEGLEQNKVPAKKGGKIAKDARRALEKKTGKSVVTGENFLPSRKSKKSLK</sequence>
<organism evidence="2 3">
    <name type="scientific">Candidatus Magasanikbacteria bacterium RIFOXYC12_FULL_33_11</name>
    <dbReference type="NCBI Taxonomy" id="1798701"/>
    <lineage>
        <taxon>Bacteria</taxon>
        <taxon>Candidatus Magasanikiibacteriota</taxon>
    </lineage>
</organism>
<evidence type="ECO:0000256" key="1">
    <source>
        <dbReference type="SAM" id="MobiDB-lite"/>
    </source>
</evidence>
<dbReference type="EMBL" id="MFQW01000020">
    <property type="protein sequence ID" value="OGH86411.1"/>
    <property type="molecule type" value="Genomic_DNA"/>
</dbReference>
<accession>A0A1F6NR31</accession>
<feature type="non-terminal residue" evidence="2">
    <location>
        <position position="1"/>
    </location>
</feature>
<dbReference type="AlphaFoldDB" id="A0A1F6NR31"/>
<protein>
    <submittedName>
        <fullName evidence="2">Antirepressor</fullName>
    </submittedName>
</protein>
<proteinExistence type="predicted"/>
<dbReference type="Proteomes" id="UP000178349">
    <property type="component" value="Unassembled WGS sequence"/>
</dbReference>
<feature type="region of interest" description="Disordered" evidence="1">
    <location>
        <begin position="176"/>
        <end position="196"/>
    </location>
</feature>
<name>A0A1F6NR31_9BACT</name>
<comment type="caution">
    <text evidence="2">The sequence shown here is derived from an EMBL/GenBank/DDBJ whole genome shotgun (WGS) entry which is preliminary data.</text>
</comment>
<evidence type="ECO:0000313" key="2">
    <source>
        <dbReference type="EMBL" id="OGH86411.1"/>
    </source>
</evidence>
<reference evidence="2 3" key="1">
    <citation type="journal article" date="2016" name="Nat. Commun.">
        <title>Thousands of microbial genomes shed light on interconnected biogeochemical processes in an aquifer system.</title>
        <authorList>
            <person name="Anantharaman K."/>
            <person name="Brown C.T."/>
            <person name="Hug L.A."/>
            <person name="Sharon I."/>
            <person name="Castelle C.J."/>
            <person name="Probst A.J."/>
            <person name="Thomas B.C."/>
            <person name="Singh A."/>
            <person name="Wilkins M.J."/>
            <person name="Karaoz U."/>
            <person name="Brodie E.L."/>
            <person name="Williams K.H."/>
            <person name="Hubbard S.S."/>
            <person name="Banfield J.F."/>
        </authorList>
    </citation>
    <scope>NUCLEOTIDE SEQUENCE [LARGE SCALE GENOMIC DNA]</scope>
</reference>